<organism evidence="2 3">
    <name type="scientific">Swaminathania salitolerans</name>
    <dbReference type="NCBI Taxonomy" id="182838"/>
    <lineage>
        <taxon>Bacteria</taxon>
        <taxon>Pseudomonadati</taxon>
        <taxon>Pseudomonadota</taxon>
        <taxon>Alphaproteobacteria</taxon>
        <taxon>Acetobacterales</taxon>
        <taxon>Acetobacteraceae</taxon>
        <taxon>Swaminathania</taxon>
    </lineage>
</organism>
<dbReference type="Pfam" id="PF04577">
    <property type="entry name" value="Glyco_transf_61"/>
    <property type="match status" value="1"/>
</dbReference>
<keyword evidence="3" id="KW-1185">Reference proteome</keyword>
<dbReference type="Proteomes" id="UP000321405">
    <property type="component" value="Unassembled WGS sequence"/>
</dbReference>
<dbReference type="RefSeq" id="WP_147093520.1">
    <property type="nucleotide sequence ID" value="NZ_BJVC01000003.1"/>
</dbReference>
<comment type="caution">
    <text evidence="2">The sequence shown here is derived from an EMBL/GenBank/DDBJ whole genome shotgun (WGS) entry which is preliminary data.</text>
</comment>
<dbReference type="OrthoDB" id="7185280at2"/>
<dbReference type="InterPro" id="IPR049625">
    <property type="entry name" value="Glyco_transf_61_cat"/>
</dbReference>
<dbReference type="AlphaFoldDB" id="A0A511BQR9"/>
<evidence type="ECO:0000313" key="2">
    <source>
        <dbReference type="EMBL" id="GEL02432.1"/>
    </source>
</evidence>
<name>A0A511BQR9_9PROT</name>
<evidence type="ECO:0000259" key="1">
    <source>
        <dbReference type="Pfam" id="PF04577"/>
    </source>
</evidence>
<protein>
    <recommendedName>
        <fullName evidence="1">Glycosyltransferase 61 catalytic domain-containing protein</fullName>
    </recommendedName>
</protein>
<evidence type="ECO:0000313" key="3">
    <source>
        <dbReference type="Proteomes" id="UP000321405"/>
    </source>
</evidence>
<accession>A0A511BQR9</accession>
<feature type="domain" description="Glycosyltransferase 61 catalytic" evidence="1">
    <location>
        <begin position="143"/>
        <end position="326"/>
    </location>
</feature>
<reference evidence="2 3" key="1">
    <citation type="submission" date="2019-07" db="EMBL/GenBank/DDBJ databases">
        <title>Whole genome shotgun sequence of Swaminathania salitolerans NBRC 104436.</title>
        <authorList>
            <person name="Hosoyama A."/>
            <person name="Uohara A."/>
            <person name="Ohji S."/>
            <person name="Ichikawa N."/>
        </authorList>
    </citation>
    <scope>NUCLEOTIDE SEQUENCE [LARGE SCALE GENOMIC DNA]</scope>
    <source>
        <strain evidence="2 3">NBRC 104436</strain>
    </source>
</reference>
<sequence length="378" mass="42330">MDNDETGLQIAGCRSAFDTGAGRLVSLSGPSRPRPPPLPAFADQDLDRLAAGMDPYAASPREQYDVFTPTSLRLFTLEQAWLVIYPGLDGLIVDRERRVIEEPSCFCRHALYRDRTLFRLPAMTVHPSLGEAFAGFDAAWTNYYHWLAYALLRTGIAATFQPPSMELLLPDIMRSAEGRHLNYAPRLQADSLALFGLADRVRLLGDGLYPVRRLHFFWHTPRMPENFLNTTAPHMLLDRLEPALPRPDLPARFVIMRRNVHDPRLTEGDVAVLEDIAGKNDLPLIDLATCDLATQRALFHQAELVIAPHGAGLANLLMSGRRTRVLELNRCLDGQQHLRSCFYLIASRRNIAYMTLDLTGTPLTGTLLQNAIDRLLAA</sequence>
<dbReference type="EMBL" id="BJVC01000003">
    <property type="protein sequence ID" value="GEL02432.1"/>
    <property type="molecule type" value="Genomic_DNA"/>
</dbReference>
<proteinExistence type="predicted"/>
<dbReference type="GO" id="GO:0016757">
    <property type="term" value="F:glycosyltransferase activity"/>
    <property type="evidence" value="ECO:0007669"/>
    <property type="project" value="InterPro"/>
</dbReference>
<gene>
    <name evidence="2" type="ORF">SSA02_15950</name>
</gene>